<gene>
    <name evidence="1" type="ORF">PFFCH_03076</name>
</gene>
<dbReference type="AlphaFoldDB" id="A0A024VMS2"/>
<evidence type="ECO:0000313" key="1">
    <source>
        <dbReference type="EMBL" id="ETW29505.1"/>
    </source>
</evidence>
<organism evidence="1 2">
    <name type="scientific">Plasmodium falciparum FCH/4</name>
    <dbReference type="NCBI Taxonomy" id="1036724"/>
    <lineage>
        <taxon>Eukaryota</taxon>
        <taxon>Sar</taxon>
        <taxon>Alveolata</taxon>
        <taxon>Apicomplexa</taxon>
        <taxon>Aconoidasida</taxon>
        <taxon>Haemosporida</taxon>
        <taxon>Plasmodiidae</taxon>
        <taxon>Plasmodium</taxon>
        <taxon>Plasmodium (Laverania)</taxon>
    </lineage>
</organism>
<reference evidence="1 2" key="1">
    <citation type="submission" date="2013-02" db="EMBL/GenBank/DDBJ databases">
        <title>The Genome Annotation of Plasmodium falciparum FCH/4.</title>
        <authorList>
            <consortium name="The Broad Institute Genome Sequencing Platform"/>
            <consortium name="The Broad Institute Genome Sequencing Center for Infectious Disease"/>
            <person name="Neafsey D."/>
            <person name="Hoffman S."/>
            <person name="Volkman S."/>
            <person name="Rosenthal P."/>
            <person name="Walker B."/>
            <person name="Young S.K."/>
            <person name="Zeng Q."/>
            <person name="Gargeya S."/>
            <person name="Fitzgerald M."/>
            <person name="Haas B."/>
            <person name="Abouelleil A."/>
            <person name="Allen A.W."/>
            <person name="Alvarado L."/>
            <person name="Arachchi H.M."/>
            <person name="Berlin A.M."/>
            <person name="Chapman S.B."/>
            <person name="Gainer-Dewar J."/>
            <person name="Goldberg J."/>
            <person name="Griggs A."/>
            <person name="Gujja S."/>
            <person name="Hansen M."/>
            <person name="Howarth C."/>
            <person name="Imamovic A."/>
            <person name="Ireland A."/>
            <person name="Larimer J."/>
            <person name="McCowan C."/>
            <person name="Murphy C."/>
            <person name="Pearson M."/>
            <person name="Poon T.W."/>
            <person name="Priest M."/>
            <person name="Roberts A."/>
            <person name="Saif S."/>
            <person name="Shea T."/>
            <person name="Sisk P."/>
            <person name="Sykes S."/>
            <person name="Wortman J."/>
            <person name="Nusbaum C."/>
            <person name="Birren B."/>
        </authorList>
    </citation>
    <scope>NUCLEOTIDE SEQUENCE [LARGE SCALE GENOMIC DNA]</scope>
    <source>
        <strain evidence="1 2">FCH/4</strain>
    </source>
</reference>
<proteinExistence type="predicted"/>
<dbReference type="EMBL" id="KI927962">
    <property type="protein sequence ID" value="ETW29505.1"/>
    <property type="molecule type" value="Genomic_DNA"/>
</dbReference>
<accession>A0A024VMS2</accession>
<reference evidence="1 2" key="2">
    <citation type="submission" date="2013-02" db="EMBL/GenBank/DDBJ databases">
        <title>The Genome Sequence of Plasmodium falciparum FCH/4.</title>
        <authorList>
            <consortium name="The Broad Institute Genome Sequencing Platform"/>
            <consortium name="The Broad Institute Genome Sequencing Center for Infectious Disease"/>
            <person name="Neafsey D."/>
            <person name="Cheeseman I."/>
            <person name="Volkman S."/>
            <person name="Adams J."/>
            <person name="Walker B."/>
            <person name="Young S.K."/>
            <person name="Zeng Q."/>
            <person name="Gargeya S."/>
            <person name="Fitzgerald M."/>
            <person name="Haas B."/>
            <person name="Abouelleil A."/>
            <person name="Alvarado L."/>
            <person name="Arachchi H.M."/>
            <person name="Berlin A.M."/>
            <person name="Chapman S.B."/>
            <person name="Dewar J."/>
            <person name="Goldberg J."/>
            <person name="Griggs A."/>
            <person name="Gujja S."/>
            <person name="Hansen M."/>
            <person name="Howarth C."/>
            <person name="Imamovic A."/>
            <person name="Larimer J."/>
            <person name="McCowan C."/>
            <person name="Murphy C."/>
            <person name="Neiman D."/>
            <person name="Pearson M."/>
            <person name="Priest M."/>
            <person name="Roberts A."/>
            <person name="Saif S."/>
            <person name="Shea T."/>
            <person name="Sisk P."/>
            <person name="Sykes S."/>
            <person name="Wortman J."/>
            <person name="Nusbaum C."/>
            <person name="Birren B."/>
        </authorList>
    </citation>
    <scope>NUCLEOTIDE SEQUENCE [LARGE SCALE GENOMIC DNA]</scope>
    <source>
        <strain evidence="1 2">FCH/4</strain>
    </source>
</reference>
<dbReference type="Proteomes" id="UP000030656">
    <property type="component" value="Unassembled WGS sequence"/>
</dbReference>
<protein>
    <submittedName>
        <fullName evidence="1">Uncharacterized protein</fullName>
    </submittedName>
</protein>
<evidence type="ECO:0000313" key="2">
    <source>
        <dbReference type="Proteomes" id="UP000030656"/>
    </source>
</evidence>
<sequence length="289" mass="35095">MSPYIFDLLPFLLNQTIHNKLVNYSIDVFWKIHEEINFKQKKENHLIFTKENIFLLYEDLLYSNYDITQRYKKCIHPIYNEDDVKKTKQNGNPKDNSIIFNSSILQLTFDNKIIINNFIDIFKSNILYFLKYKDEEYEETQKNNNITNIKEFDDNKSSYQYIYDNDHKQQQCDLENLDKNYIENICIIQADQENNKKVELYNKQEIYKIVIIKENIHSILISCLIFLFNNFLNEHEKYNFFHFLTNLCIHNKINVDNNITNKYYNIQKGIWITISSYFNVMKKKIKINK</sequence>
<name>A0A024VMS2_PLAFA</name>